<dbReference type="InterPro" id="IPR018321">
    <property type="entry name" value="Glucosamine6P_isomerase_CS"/>
</dbReference>
<dbReference type="EC" id="3.5.99.6" evidence="4"/>
<dbReference type="Pfam" id="PF01182">
    <property type="entry name" value="Glucosamine_iso"/>
    <property type="match status" value="1"/>
</dbReference>
<comment type="similarity">
    <text evidence="2 4">Belongs to the glucosamine/galactosamine-6-phosphate isomerase family.</text>
</comment>
<dbReference type="NCBIfam" id="TIGR00502">
    <property type="entry name" value="nagB"/>
    <property type="match status" value="1"/>
</dbReference>
<dbReference type="PANTHER" id="PTHR11280">
    <property type="entry name" value="GLUCOSAMINE-6-PHOSPHATE ISOMERASE"/>
    <property type="match status" value="1"/>
</dbReference>
<dbReference type="GO" id="GO:0006046">
    <property type="term" value="P:N-acetylglucosamine catabolic process"/>
    <property type="evidence" value="ECO:0007669"/>
    <property type="project" value="TreeGrafter"/>
</dbReference>
<dbReference type="Proteomes" id="UP000283090">
    <property type="component" value="Unassembled WGS sequence"/>
</dbReference>
<proteinExistence type="inferred from homology"/>
<dbReference type="STRING" id="97331.A0A437AAZ9"/>
<evidence type="ECO:0000259" key="5">
    <source>
        <dbReference type="Pfam" id="PF01182"/>
    </source>
</evidence>
<comment type="caution">
    <text evidence="6">The sequence shown here is derived from an EMBL/GenBank/DDBJ whole genome shotgun (WGS) entry which is preliminary data.</text>
</comment>
<evidence type="ECO:0000313" key="7">
    <source>
        <dbReference type="Proteomes" id="UP000283090"/>
    </source>
</evidence>
<evidence type="ECO:0000313" key="6">
    <source>
        <dbReference type="EMBL" id="RVD88278.1"/>
    </source>
</evidence>
<dbReference type="HAMAP" id="MF_01241">
    <property type="entry name" value="GlcN6P_deamin"/>
    <property type="match status" value="1"/>
</dbReference>
<dbReference type="GO" id="GO:0005975">
    <property type="term" value="P:carbohydrate metabolic process"/>
    <property type="evidence" value="ECO:0007669"/>
    <property type="project" value="InterPro"/>
</dbReference>
<evidence type="ECO:0000256" key="3">
    <source>
        <dbReference type="ARBA" id="ARBA00022801"/>
    </source>
</evidence>
<evidence type="ECO:0000256" key="2">
    <source>
        <dbReference type="ARBA" id="ARBA00005526"/>
    </source>
</evidence>
<dbReference type="GeneID" id="93584778"/>
<protein>
    <recommendedName>
        <fullName evidence="4">Glucosamine-6-phosphate isomerase</fullName>
        <ecNumber evidence="4">3.5.99.6</ecNumber>
    </recommendedName>
    <alternativeName>
        <fullName evidence="4">Glucosamine-6-phosphate isomerase</fullName>
    </alternativeName>
</protein>
<gene>
    <name evidence="6" type="ORF">DFL_002467</name>
</gene>
<dbReference type="VEuPathDB" id="FungiDB:DFL_002467"/>
<reference evidence="6 7" key="1">
    <citation type="submission" date="2019-01" db="EMBL/GenBank/DDBJ databases">
        <title>Intercellular communication is required for trap formation in the nematode-trapping fungus Duddingtonia flagrans.</title>
        <authorList>
            <person name="Youssar L."/>
            <person name="Wernet V."/>
            <person name="Hensel N."/>
            <person name="Hildebrandt H.-G."/>
            <person name="Fischer R."/>
        </authorList>
    </citation>
    <scope>NUCLEOTIDE SEQUENCE [LARGE SCALE GENOMIC DNA]</scope>
    <source>
        <strain evidence="6 7">CBS H-5679</strain>
    </source>
</reference>
<dbReference type="PROSITE" id="PS01161">
    <property type="entry name" value="GLC_GALNAC_ISOMERASE"/>
    <property type="match status" value="1"/>
</dbReference>
<keyword evidence="4" id="KW-0119">Carbohydrate metabolism</keyword>
<dbReference type="InterPro" id="IPR004547">
    <property type="entry name" value="Glucosamine6P_isomerase"/>
</dbReference>
<dbReference type="GO" id="GO:0005737">
    <property type="term" value="C:cytoplasm"/>
    <property type="evidence" value="ECO:0007669"/>
    <property type="project" value="TreeGrafter"/>
</dbReference>
<evidence type="ECO:0000256" key="4">
    <source>
        <dbReference type="RuleBase" id="RU361197"/>
    </source>
</evidence>
<dbReference type="InterPro" id="IPR037171">
    <property type="entry name" value="NagB/RpiA_transferase-like"/>
</dbReference>
<dbReference type="CDD" id="cd01399">
    <property type="entry name" value="GlcN6P_deaminase"/>
    <property type="match status" value="1"/>
</dbReference>
<dbReference type="PANTHER" id="PTHR11280:SF5">
    <property type="entry name" value="GLUCOSAMINE-6-PHOSPHATE ISOMERASE"/>
    <property type="match status" value="1"/>
</dbReference>
<dbReference type="Gene3D" id="3.40.50.1360">
    <property type="match status" value="1"/>
</dbReference>
<keyword evidence="3 4" id="KW-0378">Hydrolase</keyword>
<dbReference type="SUPFAM" id="SSF100950">
    <property type="entry name" value="NagB/RpiA/CoA transferase-like"/>
    <property type="match status" value="1"/>
</dbReference>
<sequence length="359" mass="40356">MLLSSKAQLRILAKGDVGPQPTSDLANRMERSRSFKLARSYPRLQEYHIGGLPRQFRLCRSSKLVRNFRLDIASHRPDLSSAYPTASILITNKMRLIIRKTKQQTSQWVAEYIVHRINESRPTKDRPFVLGLPTGSSPEQIYANLVDMYRSGKVSFENVVTFNMDEYVGIPTSHPQSYHSFMFKHLFQHVDIPPNQIHLPSLENYREYDNMIAKYGGIELFLCGVGSDGHIAFNEPGSSLASKTRVKTLTNDTIVANARFFNGNIDTVPKNAVTVGVKTVMDAREVILIADGRGKAEAVRQAVEGNVSHVWTVTALQMHPKFIMAVDEAATEELRVKTVKYFKDIEETSAASGKFGPRL</sequence>
<dbReference type="RefSeq" id="XP_067493822.1">
    <property type="nucleotide sequence ID" value="XM_067631258.1"/>
</dbReference>
<dbReference type="EMBL" id="SAEB01000003">
    <property type="protein sequence ID" value="RVD88278.1"/>
    <property type="molecule type" value="Genomic_DNA"/>
</dbReference>
<feature type="domain" description="Glucosamine/galactosamine-6-phosphate isomerase" evidence="5">
    <location>
        <begin position="101"/>
        <end position="309"/>
    </location>
</feature>
<dbReference type="AlphaFoldDB" id="A0A437AAZ9"/>
<name>A0A437AAZ9_ARTFL</name>
<organism evidence="6 7">
    <name type="scientific">Arthrobotrys flagrans</name>
    <name type="common">Nematode-trapping fungus</name>
    <name type="synonym">Trichothecium flagrans</name>
    <dbReference type="NCBI Taxonomy" id="97331"/>
    <lineage>
        <taxon>Eukaryota</taxon>
        <taxon>Fungi</taxon>
        <taxon>Dikarya</taxon>
        <taxon>Ascomycota</taxon>
        <taxon>Pezizomycotina</taxon>
        <taxon>Orbiliomycetes</taxon>
        <taxon>Orbiliales</taxon>
        <taxon>Orbiliaceae</taxon>
        <taxon>Arthrobotrys</taxon>
    </lineage>
</organism>
<dbReference type="InterPro" id="IPR006148">
    <property type="entry name" value="Glc/Gal-6P_isomerase"/>
</dbReference>
<comment type="catalytic activity">
    <reaction evidence="1 4">
        <text>alpha-D-glucosamine 6-phosphate + H2O = beta-D-fructose 6-phosphate + NH4(+)</text>
        <dbReference type="Rhea" id="RHEA:12172"/>
        <dbReference type="ChEBI" id="CHEBI:15377"/>
        <dbReference type="ChEBI" id="CHEBI:28938"/>
        <dbReference type="ChEBI" id="CHEBI:57634"/>
        <dbReference type="ChEBI" id="CHEBI:75989"/>
        <dbReference type="EC" id="3.5.99.6"/>
    </reaction>
</comment>
<evidence type="ECO:0000256" key="1">
    <source>
        <dbReference type="ARBA" id="ARBA00000644"/>
    </source>
</evidence>
<dbReference type="OrthoDB" id="7663298at2759"/>
<dbReference type="GO" id="GO:0019262">
    <property type="term" value="P:N-acetylneuraminate catabolic process"/>
    <property type="evidence" value="ECO:0007669"/>
    <property type="project" value="TreeGrafter"/>
</dbReference>
<dbReference type="GO" id="GO:0004342">
    <property type="term" value="F:glucosamine-6-phosphate deaminase activity"/>
    <property type="evidence" value="ECO:0007669"/>
    <property type="project" value="UniProtKB-UniRule"/>
</dbReference>
<dbReference type="GO" id="GO:0006043">
    <property type="term" value="P:glucosamine catabolic process"/>
    <property type="evidence" value="ECO:0007669"/>
    <property type="project" value="TreeGrafter"/>
</dbReference>
<dbReference type="GO" id="GO:0042802">
    <property type="term" value="F:identical protein binding"/>
    <property type="evidence" value="ECO:0007669"/>
    <property type="project" value="TreeGrafter"/>
</dbReference>
<keyword evidence="7" id="KW-1185">Reference proteome</keyword>
<accession>A0A437AAZ9</accession>